<dbReference type="OrthoDB" id="24781at10239"/>
<keyword evidence="4" id="KW-1185">Reference proteome</keyword>
<evidence type="ECO:0000256" key="1">
    <source>
        <dbReference type="SAM" id="Phobius"/>
    </source>
</evidence>
<evidence type="ECO:0000313" key="4">
    <source>
        <dbReference type="Proteomes" id="UP000202888"/>
    </source>
</evidence>
<dbReference type="RefSeq" id="YP_009201454.1">
    <property type="nucleotide sequence ID" value="NC_028829.1"/>
</dbReference>
<accession>A0A0D4DBZ7</accession>
<evidence type="ECO:0000313" key="3">
    <source>
        <dbReference type="EMBL" id="AJT61192.1"/>
    </source>
</evidence>
<dbReference type="InterPro" id="IPR021361">
    <property type="entry name" value="Tad2-like_dom"/>
</dbReference>
<protein>
    <recommendedName>
        <fullName evidence="2">Thoeris anti-defense 2-like domain-containing protein</fullName>
    </recommendedName>
</protein>
<dbReference type="Pfam" id="PF11195">
    <property type="entry name" value="Tad2-like"/>
    <property type="match status" value="1"/>
</dbReference>
<feature type="domain" description="Thoeris anti-defense 2-like" evidence="2">
    <location>
        <begin position="1"/>
        <end position="95"/>
    </location>
</feature>
<keyword evidence="1" id="KW-0812">Transmembrane</keyword>
<dbReference type="Proteomes" id="UP000202888">
    <property type="component" value="Segment"/>
</dbReference>
<feature type="transmembrane region" description="Helical" evidence="1">
    <location>
        <begin position="20"/>
        <end position="37"/>
    </location>
</feature>
<evidence type="ECO:0000259" key="2">
    <source>
        <dbReference type="Pfam" id="PF11195"/>
    </source>
</evidence>
<sequence>MDFGNALTSLKAGRKISREGWNGQGMFIVLMPALYLPPFNTQDTMRKVNDRTAKHIGEDTPLDSQPYIAMFTAEQKWQPGWVASQADILAEDWVVHDE</sequence>
<reference evidence="3 4" key="1">
    <citation type="journal article" date="2016" name="Genom Data">
        <title>Complete genome sequence of a giant Vibrio phage ValKK3 infecting Vibrio alginolyticus.</title>
        <authorList>
            <person name="Lal T.M."/>
            <person name="Sano M."/>
            <person name="Hatai K."/>
            <person name="Ransangan J."/>
        </authorList>
    </citation>
    <scope>NUCLEOTIDE SEQUENCE [LARGE SCALE GENOMIC DNA]</scope>
</reference>
<keyword evidence="1" id="KW-0472">Membrane</keyword>
<name>A0A0D4DBZ7_9CAUD</name>
<proteinExistence type="predicted"/>
<organism evidence="3 4">
    <name type="scientific">Vibrio phage ValKK3</name>
    <dbReference type="NCBI Taxonomy" id="1610855"/>
    <lineage>
        <taxon>Viruses</taxon>
        <taxon>Duplodnaviria</taxon>
        <taxon>Heunggongvirae</taxon>
        <taxon>Uroviricota</taxon>
        <taxon>Caudoviricetes</taxon>
        <taxon>Pantevenvirales</taxon>
        <taxon>Straboviridae</taxon>
        <taxon>Schizotequatrovirus</taxon>
        <taxon>Schizotequatrovirus valkk3</taxon>
    </lineage>
</organism>
<dbReference type="GeneID" id="26628677"/>
<dbReference type="EMBL" id="KP671755">
    <property type="protein sequence ID" value="AJT61192.1"/>
    <property type="molecule type" value="Genomic_DNA"/>
</dbReference>
<keyword evidence="1" id="KW-1133">Transmembrane helix</keyword>
<dbReference type="KEGG" id="vg:26628677"/>